<gene>
    <name evidence="10" type="ORF">GB883_09885</name>
</gene>
<comment type="similarity">
    <text evidence="2">Belongs to the BCCT transporter (TC 2.A.15) family.</text>
</comment>
<feature type="transmembrane region" description="Helical" evidence="9">
    <location>
        <begin position="139"/>
        <end position="161"/>
    </location>
</feature>
<evidence type="ECO:0000256" key="8">
    <source>
        <dbReference type="SAM" id="MobiDB-lite"/>
    </source>
</evidence>
<evidence type="ECO:0000313" key="11">
    <source>
        <dbReference type="Proteomes" id="UP000451860"/>
    </source>
</evidence>
<evidence type="ECO:0000256" key="9">
    <source>
        <dbReference type="SAM" id="Phobius"/>
    </source>
</evidence>
<proteinExistence type="inferred from homology"/>
<evidence type="ECO:0000256" key="7">
    <source>
        <dbReference type="ARBA" id="ARBA00023136"/>
    </source>
</evidence>
<feature type="region of interest" description="Disordered" evidence="8">
    <location>
        <begin position="1"/>
        <end position="55"/>
    </location>
</feature>
<dbReference type="InterPro" id="IPR018093">
    <property type="entry name" value="BCCT_CS"/>
</dbReference>
<organism evidence="10 11">
    <name type="scientific">Georgenia thermotolerans</name>
    <dbReference type="NCBI Taxonomy" id="527326"/>
    <lineage>
        <taxon>Bacteria</taxon>
        <taxon>Bacillati</taxon>
        <taxon>Actinomycetota</taxon>
        <taxon>Actinomycetes</taxon>
        <taxon>Micrococcales</taxon>
        <taxon>Bogoriellaceae</taxon>
        <taxon>Georgenia</taxon>
    </lineage>
</organism>
<keyword evidence="3" id="KW-0813">Transport</keyword>
<evidence type="ECO:0000256" key="5">
    <source>
        <dbReference type="ARBA" id="ARBA00022692"/>
    </source>
</evidence>
<dbReference type="AlphaFoldDB" id="A0A7J5UPK1"/>
<feature type="transmembrane region" description="Helical" evidence="9">
    <location>
        <begin position="396"/>
        <end position="414"/>
    </location>
</feature>
<dbReference type="OrthoDB" id="9775735at2"/>
<feature type="transmembrane region" description="Helical" evidence="9">
    <location>
        <begin position="101"/>
        <end position="119"/>
    </location>
</feature>
<evidence type="ECO:0000256" key="6">
    <source>
        <dbReference type="ARBA" id="ARBA00022989"/>
    </source>
</evidence>
<feature type="transmembrane region" description="Helical" evidence="9">
    <location>
        <begin position="277"/>
        <end position="299"/>
    </location>
</feature>
<dbReference type="EMBL" id="WHJE01000038">
    <property type="protein sequence ID" value="KAE8764247.1"/>
    <property type="molecule type" value="Genomic_DNA"/>
</dbReference>
<dbReference type="PANTHER" id="PTHR30047">
    <property type="entry name" value="HIGH-AFFINITY CHOLINE TRANSPORT PROTEIN-RELATED"/>
    <property type="match status" value="1"/>
</dbReference>
<accession>A0A7J5UPK1</accession>
<feature type="transmembrane region" description="Helical" evidence="9">
    <location>
        <begin position="524"/>
        <end position="543"/>
    </location>
</feature>
<evidence type="ECO:0000256" key="4">
    <source>
        <dbReference type="ARBA" id="ARBA00022475"/>
    </source>
</evidence>
<feature type="transmembrane region" description="Helical" evidence="9">
    <location>
        <begin position="311"/>
        <end position="331"/>
    </location>
</feature>
<comment type="caution">
    <text evidence="10">The sequence shown here is derived from an EMBL/GenBank/DDBJ whole genome shotgun (WGS) entry which is preliminary data.</text>
</comment>
<evidence type="ECO:0000256" key="3">
    <source>
        <dbReference type="ARBA" id="ARBA00022448"/>
    </source>
</evidence>
<feature type="transmembrane region" description="Helical" evidence="9">
    <location>
        <begin position="365"/>
        <end position="384"/>
    </location>
</feature>
<dbReference type="NCBIfam" id="NF007399">
    <property type="entry name" value="PRK09928.1"/>
    <property type="match status" value="1"/>
</dbReference>
<dbReference type="GO" id="GO:0022857">
    <property type="term" value="F:transmembrane transporter activity"/>
    <property type="evidence" value="ECO:0007669"/>
    <property type="project" value="InterPro"/>
</dbReference>
<dbReference type="GO" id="GO:0005886">
    <property type="term" value="C:plasma membrane"/>
    <property type="evidence" value="ECO:0007669"/>
    <property type="project" value="UniProtKB-SubCell"/>
</dbReference>
<feature type="transmembrane region" description="Helical" evidence="9">
    <location>
        <begin position="498"/>
        <end position="518"/>
    </location>
</feature>
<evidence type="ECO:0000256" key="1">
    <source>
        <dbReference type="ARBA" id="ARBA00004651"/>
    </source>
</evidence>
<dbReference type="NCBIfam" id="TIGR00842">
    <property type="entry name" value="bcct"/>
    <property type="match status" value="1"/>
</dbReference>
<keyword evidence="6 9" id="KW-1133">Transmembrane helix</keyword>
<dbReference type="Proteomes" id="UP000451860">
    <property type="component" value="Unassembled WGS sequence"/>
</dbReference>
<dbReference type="Pfam" id="PF02028">
    <property type="entry name" value="BCCT"/>
    <property type="match status" value="1"/>
</dbReference>
<feature type="compositionally biased region" description="Low complexity" evidence="8">
    <location>
        <begin position="43"/>
        <end position="55"/>
    </location>
</feature>
<protein>
    <submittedName>
        <fullName evidence="10">BCCT family transporter</fullName>
    </submittedName>
</protein>
<reference evidence="10 11" key="1">
    <citation type="submission" date="2019-10" db="EMBL/GenBank/DDBJ databases">
        <title>Georgenia wutianyii sp. nov. and Georgenia yuyongxinii sp. nov. isolated from plateau pika (Ochotona curzoniae) in the Qinghai-Tibet plateau of China.</title>
        <authorList>
            <person name="Tian Z."/>
        </authorList>
    </citation>
    <scope>NUCLEOTIDE SEQUENCE [LARGE SCALE GENOMIC DNA]</scope>
    <source>
        <strain evidence="10 11">DSM 21501</strain>
    </source>
</reference>
<feature type="compositionally biased region" description="Pro residues" evidence="8">
    <location>
        <begin position="1"/>
        <end position="14"/>
    </location>
</feature>
<evidence type="ECO:0000256" key="2">
    <source>
        <dbReference type="ARBA" id="ARBA00005658"/>
    </source>
</evidence>
<feature type="transmembrane region" description="Helical" evidence="9">
    <location>
        <begin position="454"/>
        <end position="477"/>
    </location>
</feature>
<dbReference type="PANTHER" id="PTHR30047:SF7">
    <property type="entry name" value="HIGH-AFFINITY CHOLINE TRANSPORT PROTEIN"/>
    <property type="match status" value="1"/>
</dbReference>
<evidence type="ECO:0000313" key="10">
    <source>
        <dbReference type="EMBL" id="KAE8764247.1"/>
    </source>
</evidence>
<comment type="subcellular location">
    <subcellularLocation>
        <location evidence="1">Cell membrane</location>
        <topology evidence="1">Multi-pass membrane protein</topology>
    </subcellularLocation>
</comment>
<feature type="transmembrane region" description="Helical" evidence="9">
    <location>
        <begin position="189"/>
        <end position="212"/>
    </location>
</feature>
<feature type="transmembrane region" description="Helical" evidence="9">
    <location>
        <begin position="243"/>
        <end position="265"/>
    </location>
</feature>
<keyword evidence="5 9" id="KW-0812">Transmembrane</keyword>
<keyword evidence="4" id="KW-1003">Cell membrane</keyword>
<keyword evidence="7 9" id="KW-0472">Membrane</keyword>
<keyword evidence="11" id="KW-1185">Reference proteome</keyword>
<sequence>MPPSTAHTPPPTPALKPTRPAQGPPSARATAADKTAPRPARSEAPPQTTAETATEPVTTNMRVFVPSAVGILAIALWAIVAPDHAATVIGSMVSWVSKNLGWYYILTATIAVVFVVFVAASRVGRTKLGPDHSKPQYSLFSWTAMLFAAGIGIDLMFFSVAEPVTQYYGPPAGQGETLEAARQAVVWTLFHYGITGWAMYALMGMAFGYFAYRFNMPLSIRSALYPIIGKRVHGVAGDAVDTAAMLGTIFGIATSLGIGVVQLNFGLKILFGVEEGLAAQIALITLAVIMATISAVVGIDKGIRRLSELNVFLAIGLMLYITVTGKTAFLLDALVLNIGDYLGGFADMTLNTFAFDRPDEWMNGWTLFFWAWWIAWAPFVGLFLARISRGRTIRQFVVATLTVPFLFILVWLSVFGNSALDVVLAGNDAFGQVAMNQPERAFYSLLEQYPGAPLLIGVATFTGLLFYVTSADSGSLVMSTFTSRIKDPGKDGPNWLRIFWSVATGVLTLGMLMVGGVATLQSATIIMGLPFSVVMYLIMAGLYKSLRIEAALAESLHTSLPGALSGRAVAGPQRSWRQRLARSMSYPGPAQAQRYMNLVALPAVQEVAAELRTQGAVVELTNGTVEGAGCSQVTLTVVLADDPDFRYQIYPVEHVTPTYAPRAQGRNQTYYRLEVFSMTGSHGYDLMGYTKDQVITDVLDQYERHLEFLHLQRDFTGSAMADQADAPEDWNADFAMEESKN</sequence>
<dbReference type="InterPro" id="IPR000060">
    <property type="entry name" value="BCCT_transptr"/>
</dbReference>
<feature type="transmembrane region" description="Helical" evidence="9">
    <location>
        <begin position="63"/>
        <end position="81"/>
    </location>
</feature>
<dbReference type="PROSITE" id="PS01303">
    <property type="entry name" value="BCCT"/>
    <property type="match status" value="1"/>
</dbReference>
<name>A0A7J5UPK1_9MICO</name>